<organism evidence="1 2">
    <name type="scientific">Nitrosospira multiformis</name>
    <dbReference type="NCBI Taxonomy" id="1231"/>
    <lineage>
        <taxon>Bacteria</taxon>
        <taxon>Pseudomonadati</taxon>
        <taxon>Pseudomonadota</taxon>
        <taxon>Betaproteobacteria</taxon>
        <taxon>Nitrosomonadales</taxon>
        <taxon>Nitrosomonadaceae</taxon>
        <taxon>Nitrosospira</taxon>
    </lineage>
</organism>
<reference evidence="1 2" key="1">
    <citation type="submission" date="2016-10" db="EMBL/GenBank/DDBJ databases">
        <authorList>
            <person name="de Groot N.N."/>
        </authorList>
    </citation>
    <scope>NUCLEOTIDE SEQUENCE [LARGE SCALE GENOMIC DNA]</scope>
    <source>
        <strain evidence="1 2">Nl14</strain>
    </source>
</reference>
<dbReference type="Proteomes" id="UP000182649">
    <property type="component" value="Unassembled WGS sequence"/>
</dbReference>
<sequence length="247" mass="27621">MLESLGAFAGGLAQGVRTGQDMKLRQQDANRLKKADEREAELHRARIDKADFNWEKRERLRAANDEIAIPWQQDRQKPSTPGYAVPGLSPEVAKVPAVVETGVGGLSSLSKPAIQIPSDEMIAKRMLTGNLLEDADELTRMANIYKKYGLLEEMAPWMNKVYAAKKRGIPDALNSLLTGNASKAREILEKGGLALADDPLRLDSDEQQNVWRFRFMDGGETEIDLKEFARRFFPSSILPPTTQQRSR</sequence>
<evidence type="ECO:0000313" key="1">
    <source>
        <dbReference type="EMBL" id="SFU64521.1"/>
    </source>
</evidence>
<proteinExistence type="predicted"/>
<name>A0A1I7HV52_9PROT</name>
<gene>
    <name evidence="1" type="ORF">SAMN05216417_1128</name>
</gene>
<evidence type="ECO:0000313" key="2">
    <source>
        <dbReference type="Proteomes" id="UP000182649"/>
    </source>
</evidence>
<protein>
    <submittedName>
        <fullName evidence="1">Uncharacterized protein</fullName>
    </submittedName>
</protein>
<accession>A0A1I7HV52</accession>
<dbReference type="OrthoDB" id="8566075at2"/>
<dbReference type="EMBL" id="FPBZ01000012">
    <property type="protein sequence ID" value="SFU64521.1"/>
    <property type="molecule type" value="Genomic_DNA"/>
</dbReference>
<dbReference type="AlphaFoldDB" id="A0A1I7HV52"/>